<comment type="catalytic activity">
    <reaction evidence="7">
        <text>ATP + H2O = ADP + phosphate + H(+)</text>
        <dbReference type="Rhea" id="RHEA:13065"/>
        <dbReference type="ChEBI" id="CHEBI:15377"/>
        <dbReference type="ChEBI" id="CHEBI:15378"/>
        <dbReference type="ChEBI" id="CHEBI:30616"/>
        <dbReference type="ChEBI" id="CHEBI:43474"/>
        <dbReference type="ChEBI" id="CHEBI:456216"/>
        <dbReference type="EC" id="3.6.4.13"/>
    </reaction>
</comment>
<dbReference type="InterPro" id="IPR001650">
    <property type="entry name" value="Helicase_C-like"/>
</dbReference>
<dbReference type="Pfam" id="PF00271">
    <property type="entry name" value="Helicase_C"/>
    <property type="match status" value="1"/>
</dbReference>
<keyword evidence="6" id="KW-0067">ATP-binding</keyword>
<dbReference type="InterPro" id="IPR011545">
    <property type="entry name" value="DEAD/DEAH_box_helicase_dom"/>
</dbReference>
<protein>
    <recommendedName>
        <fullName evidence="2">RNA helicase</fullName>
        <ecNumber evidence="2">3.6.4.13</ecNumber>
    </recommendedName>
</protein>
<sequence>MGAQSDLRGSALPSSSLSSPLKPLFEQLEQCMLVDRFRFKRRLHRLSDELKRQVEGSESRLHALTQQIQASRERREWRELNLPKVEYPPLPVSDKKEAIKAAIASHQVVIVAGETGSGKTTQLPKICLELGRGVDGLIAHTQPRRLAARSVANRIAEELNTPLGEKVGFKIRFTDQVSDSSYVKLMTDGMLLAEMQQDRFLNQYDTIIIDEAHERSLNIDFLLGYLSQLLHKRPEMKLIITSATIDPERFSKHFNNAPIIEVSGRTYPVEIRYHDPLEQGDDIDQTDAIIGAVDELKRAAPGDILVFLSGEREIRDTQEALQRQQYRNTEIVPLYARLSAAEQNRIFQSHSGQRIVLATNVAETSLTVPGIKYVIDPGTARISRYSARSKVQRLPIEPISQASANQRAGRCGRVSDGICIRLYSEEDYQGRPEFTDPEILRTNLASVILQMLALGLGDIGAFPFVQPPDNRNINDGFRLLEEIQAIERDKGKVQLTRLGRQIARLPIDPRYARMVIEAGKLNAVMEVMVIAAGLSIQDPRERPQDKRQQADERHSEFADKDSDFIALLNLWQEFRKQQSELSNNQLRKWCKNQFVNYLRMREWQDIVSQLKKSAAELGLGISGHHQADYQSIHQAISTGLLSHLGFKDKDKEYLGARNTRFMIFPGSYLAKSQPKWVMSAELVETSKLFGRMNARIDPQWVEPLAKHLTQSSYSEPHWSKKRGAVMAWEKVTLFGLPLIPRRAVVYSQIDPAVSQELFIRHGLIEGECKLNYDFLTHNRALLEQADELEQKTRRRDLMVDDESLVGFYASRIPAEVNNEAAFKKWMKSAGRAQDLTFTEEDVFRQQPGMAVELAFPDTWQQGNLRLPVSYHFEPNADDDGVTVNIPLPLLNQVENIGFDWQVPGLREELIVALIKSLPKRLRRNFVPAPNFAQACLSDISPQDDKGRPVSLIEAVTRKLRKMTGVSVEPEDWNLSQLERHLTVHFAVVGENQKPIARGDDLDALKTQCQGQVKQTFEAAATPELERKGLEEWDFEALPETFTQRLGGFEVQAFPSLVRQGNKVNIELVEEAPRARLLHRQGVNILIKNAMPSPLNYLQNKLPNKAKLGLYFNPFGQVKALIDDCILAGIDALVGDFCQQHQCEVRTKAEFSQCLDVVRSEINDTVLKIAQQVETGLTLAHQCQKQMKGNVPLTMVSALGDVKQHLSTLVYPGFVTDIGAHRLDDWNRYIKALVRRLEKLPVDPNRDRLQQISVEKARSEFDKTVGKYPIGKAPQALMDARWMLEELRVSLFAQQLGTAYPVSVKRILNYLEDF</sequence>
<feature type="domain" description="Helicase C-terminal" evidence="10">
    <location>
        <begin position="285"/>
        <end position="455"/>
    </location>
</feature>
<evidence type="ECO:0000256" key="8">
    <source>
        <dbReference type="SAM" id="Coils"/>
    </source>
</evidence>
<evidence type="ECO:0000256" key="6">
    <source>
        <dbReference type="ARBA" id="ARBA00022840"/>
    </source>
</evidence>
<dbReference type="SMART" id="SM00382">
    <property type="entry name" value="AAA"/>
    <property type="match status" value="1"/>
</dbReference>
<feature type="domain" description="Helicase ATP-binding" evidence="9">
    <location>
        <begin position="100"/>
        <end position="263"/>
    </location>
</feature>
<comment type="caution">
    <text evidence="11">The sequence shown here is derived from an EMBL/GenBank/DDBJ whole genome shotgun (WGS) entry which is preliminary data.</text>
</comment>
<dbReference type="Pfam" id="PF07717">
    <property type="entry name" value="OB_NTP_bind"/>
    <property type="match status" value="1"/>
</dbReference>
<dbReference type="InterPro" id="IPR014001">
    <property type="entry name" value="Helicase_ATP-bd"/>
</dbReference>
<dbReference type="EC" id="3.6.4.13" evidence="2"/>
<feature type="coiled-coil region" evidence="8">
    <location>
        <begin position="47"/>
        <end position="74"/>
    </location>
</feature>
<dbReference type="Pfam" id="PF00270">
    <property type="entry name" value="DEAD"/>
    <property type="match status" value="1"/>
</dbReference>
<dbReference type="SMART" id="SM00487">
    <property type="entry name" value="DEXDc"/>
    <property type="match status" value="1"/>
</dbReference>
<dbReference type="Gene3D" id="1.20.120.1080">
    <property type="match status" value="1"/>
</dbReference>
<dbReference type="GO" id="GO:0003724">
    <property type="term" value="F:RNA helicase activity"/>
    <property type="evidence" value="ECO:0007669"/>
    <property type="project" value="UniProtKB-EC"/>
</dbReference>
<dbReference type="Proteomes" id="UP000256561">
    <property type="component" value="Unassembled WGS sequence"/>
</dbReference>
<dbReference type="EMBL" id="QRHA01000003">
    <property type="protein sequence ID" value="RDV27452.1"/>
    <property type="molecule type" value="Genomic_DNA"/>
</dbReference>
<dbReference type="PROSITE" id="PS51194">
    <property type="entry name" value="HELICASE_CTER"/>
    <property type="match status" value="1"/>
</dbReference>
<evidence type="ECO:0000256" key="3">
    <source>
        <dbReference type="ARBA" id="ARBA00022741"/>
    </source>
</evidence>
<organism evidence="11 12">
    <name type="scientific">Alteromonas aestuariivivens</name>
    <dbReference type="NCBI Taxonomy" id="1938339"/>
    <lineage>
        <taxon>Bacteria</taxon>
        <taxon>Pseudomonadati</taxon>
        <taxon>Pseudomonadota</taxon>
        <taxon>Gammaproteobacteria</taxon>
        <taxon>Alteromonadales</taxon>
        <taxon>Alteromonadaceae</taxon>
        <taxon>Alteromonas/Salinimonas group</taxon>
        <taxon>Alteromonas</taxon>
    </lineage>
</organism>
<dbReference type="PANTHER" id="PTHR18934:SF99">
    <property type="entry name" value="ATP-DEPENDENT RNA HELICASE DHX37-RELATED"/>
    <property type="match status" value="1"/>
</dbReference>
<evidence type="ECO:0000256" key="4">
    <source>
        <dbReference type="ARBA" id="ARBA00022801"/>
    </source>
</evidence>
<dbReference type="FunFam" id="1.20.120.1080:FF:000005">
    <property type="entry name" value="ATP-dependent helicase HrpA"/>
    <property type="match status" value="1"/>
</dbReference>
<dbReference type="InterPro" id="IPR024590">
    <property type="entry name" value="HrpA_C"/>
</dbReference>
<evidence type="ECO:0000256" key="2">
    <source>
        <dbReference type="ARBA" id="ARBA00012552"/>
    </source>
</evidence>
<evidence type="ECO:0000256" key="7">
    <source>
        <dbReference type="ARBA" id="ARBA00047984"/>
    </source>
</evidence>
<evidence type="ECO:0000259" key="9">
    <source>
        <dbReference type="PROSITE" id="PS51192"/>
    </source>
</evidence>
<dbReference type="OrthoDB" id="9805617at2"/>
<dbReference type="GO" id="GO:0016887">
    <property type="term" value="F:ATP hydrolysis activity"/>
    <property type="evidence" value="ECO:0007669"/>
    <property type="project" value="RHEA"/>
</dbReference>
<dbReference type="CDD" id="cd18791">
    <property type="entry name" value="SF2_C_RHA"/>
    <property type="match status" value="1"/>
</dbReference>
<dbReference type="SMART" id="SM00847">
    <property type="entry name" value="HA2"/>
    <property type="match status" value="1"/>
</dbReference>
<dbReference type="GO" id="GO:0003723">
    <property type="term" value="F:RNA binding"/>
    <property type="evidence" value="ECO:0007669"/>
    <property type="project" value="TreeGrafter"/>
</dbReference>
<dbReference type="PROSITE" id="PS51192">
    <property type="entry name" value="HELICASE_ATP_BIND_1"/>
    <property type="match status" value="1"/>
</dbReference>
<evidence type="ECO:0000313" key="12">
    <source>
        <dbReference type="Proteomes" id="UP000256561"/>
    </source>
</evidence>
<dbReference type="FunFam" id="3.40.50.300:FF:000575">
    <property type="entry name" value="ATP-dependent helicase hrpA"/>
    <property type="match status" value="1"/>
</dbReference>
<dbReference type="SUPFAM" id="SSF52540">
    <property type="entry name" value="P-loop containing nucleoside triphosphate hydrolases"/>
    <property type="match status" value="1"/>
</dbReference>
<gene>
    <name evidence="11" type="primary">hrpA</name>
    <name evidence="11" type="ORF">DXV75_05335</name>
</gene>
<evidence type="ECO:0000256" key="1">
    <source>
        <dbReference type="ARBA" id="ARBA00008792"/>
    </source>
</evidence>
<name>A0A3D8MAZ7_9ALTE</name>
<dbReference type="NCBIfam" id="TIGR01967">
    <property type="entry name" value="DEAH_box_HrpA"/>
    <property type="match status" value="1"/>
</dbReference>
<evidence type="ECO:0000313" key="11">
    <source>
        <dbReference type="EMBL" id="RDV27452.1"/>
    </source>
</evidence>
<reference evidence="12" key="1">
    <citation type="submission" date="2018-08" db="EMBL/GenBank/DDBJ databases">
        <authorList>
            <person name="Zhang J."/>
            <person name="Du Z.-J."/>
        </authorList>
    </citation>
    <scope>NUCLEOTIDE SEQUENCE [LARGE SCALE GENOMIC DNA]</scope>
    <source>
        <strain evidence="12">KCTC 52655</strain>
    </source>
</reference>
<proteinExistence type="inferred from homology"/>
<keyword evidence="12" id="KW-1185">Reference proteome</keyword>
<keyword evidence="3" id="KW-0547">Nucleotide-binding</keyword>
<dbReference type="InterPro" id="IPR010222">
    <property type="entry name" value="RNA_helicase_HrpA"/>
</dbReference>
<dbReference type="InterPro" id="IPR027417">
    <property type="entry name" value="P-loop_NTPase"/>
</dbReference>
<dbReference type="InterPro" id="IPR007502">
    <property type="entry name" value="Helicase-assoc_dom"/>
</dbReference>
<dbReference type="SMART" id="SM00490">
    <property type="entry name" value="HELICc"/>
    <property type="match status" value="1"/>
</dbReference>
<evidence type="ECO:0000256" key="5">
    <source>
        <dbReference type="ARBA" id="ARBA00022806"/>
    </source>
</evidence>
<accession>A0A3D8MAZ7</accession>
<dbReference type="Pfam" id="PF21010">
    <property type="entry name" value="HA2_C"/>
    <property type="match status" value="1"/>
</dbReference>
<dbReference type="PANTHER" id="PTHR18934">
    <property type="entry name" value="ATP-DEPENDENT RNA HELICASE"/>
    <property type="match status" value="1"/>
</dbReference>
<evidence type="ECO:0000259" key="10">
    <source>
        <dbReference type="PROSITE" id="PS51194"/>
    </source>
</evidence>
<dbReference type="InterPro" id="IPR003593">
    <property type="entry name" value="AAA+_ATPase"/>
</dbReference>
<dbReference type="GO" id="GO:0005524">
    <property type="term" value="F:ATP binding"/>
    <property type="evidence" value="ECO:0007669"/>
    <property type="project" value="UniProtKB-KW"/>
</dbReference>
<dbReference type="Pfam" id="PF11898">
    <property type="entry name" value="DUF3418"/>
    <property type="match status" value="1"/>
</dbReference>
<comment type="similarity">
    <text evidence="1">Belongs to the DEAD box helicase family. DEAH subfamily.</text>
</comment>
<dbReference type="Gene3D" id="3.40.50.300">
    <property type="entry name" value="P-loop containing nucleotide triphosphate hydrolases"/>
    <property type="match status" value="2"/>
</dbReference>
<dbReference type="InterPro" id="IPR011709">
    <property type="entry name" value="DEAD-box_helicase_OB_fold"/>
</dbReference>
<dbReference type="FunFam" id="3.40.50.300:FF:000439">
    <property type="entry name" value="ATP-dependent RNA helicase HrpA"/>
    <property type="match status" value="1"/>
</dbReference>
<keyword evidence="8" id="KW-0175">Coiled coil</keyword>
<dbReference type="NCBIfam" id="NF008348">
    <property type="entry name" value="PRK11131.1"/>
    <property type="match status" value="1"/>
</dbReference>
<dbReference type="CDD" id="cd17989">
    <property type="entry name" value="DEXHc_HrpA"/>
    <property type="match status" value="1"/>
</dbReference>
<keyword evidence="4 11" id="KW-0378">Hydrolase</keyword>
<keyword evidence="5 11" id="KW-0347">Helicase</keyword>